<dbReference type="InParanoid" id="A0A1E7F4P0"/>
<dbReference type="KEGG" id="fcy:FRACYDRAFT_151604"/>
<dbReference type="OrthoDB" id="332863at2759"/>
<evidence type="ECO:0000313" key="4">
    <source>
        <dbReference type="Proteomes" id="UP000095751"/>
    </source>
</evidence>
<dbReference type="FunCoup" id="A0A1E7F4P0">
    <property type="interactions" value="11"/>
</dbReference>
<feature type="domain" description="Metallo-beta-lactamase" evidence="2">
    <location>
        <begin position="16"/>
        <end position="221"/>
    </location>
</feature>
<feature type="binding site" evidence="1">
    <location>
        <position position="64"/>
    </location>
    <ligand>
        <name>an N-acyl-1,2-diacyl-sn-glycero-3-phosphoethanolamine</name>
        <dbReference type="ChEBI" id="CHEBI:62537"/>
    </ligand>
</feature>
<dbReference type="GO" id="GO:0008270">
    <property type="term" value="F:zinc ion binding"/>
    <property type="evidence" value="ECO:0007669"/>
    <property type="project" value="InterPro"/>
</dbReference>
<organism evidence="3 4">
    <name type="scientific">Fragilariopsis cylindrus CCMP1102</name>
    <dbReference type="NCBI Taxonomy" id="635003"/>
    <lineage>
        <taxon>Eukaryota</taxon>
        <taxon>Sar</taxon>
        <taxon>Stramenopiles</taxon>
        <taxon>Ochrophyta</taxon>
        <taxon>Bacillariophyta</taxon>
        <taxon>Bacillariophyceae</taxon>
        <taxon>Bacillariophycidae</taxon>
        <taxon>Bacillariales</taxon>
        <taxon>Bacillariaceae</taxon>
        <taxon>Fragilariopsis</taxon>
    </lineage>
</organism>
<accession>A0A1E7F4P0</accession>
<name>A0A1E7F4P0_9STRA</name>
<dbReference type="InterPro" id="IPR036866">
    <property type="entry name" value="RibonucZ/Hydroxyglut_hydro"/>
</dbReference>
<keyword evidence="4" id="KW-1185">Reference proteome</keyword>
<dbReference type="EMBL" id="KV784362">
    <property type="protein sequence ID" value="OEU13151.1"/>
    <property type="molecule type" value="Genomic_DNA"/>
</dbReference>
<dbReference type="GO" id="GO:0070290">
    <property type="term" value="F:N-acylphosphatidylethanolamine-specific phospholipase D activity"/>
    <property type="evidence" value="ECO:0007669"/>
    <property type="project" value="InterPro"/>
</dbReference>
<evidence type="ECO:0000313" key="3">
    <source>
        <dbReference type="EMBL" id="OEU13151.1"/>
    </source>
</evidence>
<evidence type="ECO:0000256" key="1">
    <source>
        <dbReference type="PIRSR" id="PIRSR038896-50"/>
    </source>
</evidence>
<proteinExistence type="predicted"/>
<sequence length="242" mass="27246">TWLGHSSLLVQMGKINILTDPVFGERASPLSFAGPKRYRPTPCSLKELTSKVDIDVVLLSHNHYDHLCYPTVKELASTLPNLQFVVPLGLASWMERWATTSHVIHELDWHESFTALSNLHISSVPMKHWSNRIGDRDKTLWCGYVLEHSLGGNKFLFPGDTAWFDGLSDCIGDQYGPFDMAAIPIGAYEPNDFMKSSHVDVEEAVRMKDAVKAKMAVPIHWGTFPLTTEPVMEPRDKLVELM</sequence>
<dbReference type="PIRSF" id="PIRSF038896">
    <property type="entry name" value="NAPE-PLD"/>
    <property type="match status" value="1"/>
</dbReference>
<dbReference type="Gene3D" id="3.60.15.10">
    <property type="entry name" value="Ribonuclease Z/Hydroxyacylglutathione hydrolase-like"/>
    <property type="match status" value="1"/>
</dbReference>
<feature type="binding site" evidence="1">
    <location>
        <position position="198"/>
    </location>
    <ligand>
        <name>an N-acyl-1,2-diacyl-sn-glycero-3-phosphoethanolamine</name>
        <dbReference type="ChEBI" id="CHEBI:62537"/>
    </ligand>
</feature>
<reference evidence="3 4" key="1">
    <citation type="submission" date="2016-09" db="EMBL/GenBank/DDBJ databases">
        <title>Extensive genetic diversity and differential bi-allelic expression allows diatom success in the polar Southern Ocean.</title>
        <authorList>
            <consortium name="DOE Joint Genome Institute"/>
            <person name="Mock T."/>
            <person name="Otillar R.P."/>
            <person name="Strauss J."/>
            <person name="Dupont C."/>
            <person name="Frickenhaus S."/>
            <person name="Maumus F."/>
            <person name="Mcmullan M."/>
            <person name="Sanges R."/>
            <person name="Schmutz J."/>
            <person name="Toseland A."/>
            <person name="Valas R."/>
            <person name="Veluchamy A."/>
            <person name="Ward B.J."/>
            <person name="Allen A."/>
            <person name="Barry K."/>
            <person name="Falciatore A."/>
            <person name="Ferrante M."/>
            <person name="Fortunato A.E."/>
            <person name="Gloeckner G."/>
            <person name="Gruber A."/>
            <person name="Hipkin R."/>
            <person name="Janech M."/>
            <person name="Kroth P."/>
            <person name="Leese F."/>
            <person name="Lindquist E."/>
            <person name="Lyon B.R."/>
            <person name="Martin J."/>
            <person name="Mayer C."/>
            <person name="Parker M."/>
            <person name="Quesneville H."/>
            <person name="Raymond J."/>
            <person name="Uhlig C."/>
            <person name="Valentin K.U."/>
            <person name="Worden A.Z."/>
            <person name="Armbrust E.V."/>
            <person name="Bowler C."/>
            <person name="Green B."/>
            <person name="Moulton V."/>
            <person name="Van Oosterhout C."/>
            <person name="Grigoriev I."/>
        </authorList>
    </citation>
    <scope>NUCLEOTIDE SEQUENCE [LARGE SCALE GENOMIC DNA]</scope>
    <source>
        <strain evidence="3 4">CCMP1102</strain>
    </source>
</reference>
<gene>
    <name evidence="3" type="ORF">FRACYDRAFT_151604</name>
</gene>
<dbReference type="GO" id="GO:0005737">
    <property type="term" value="C:cytoplasm"/>
    <property type="evidence" value="ECO:0007669"/>
    <property type="project" value="TreeGrafter"/>
</dbReference>
<dbReference type="PANTHER" id="PTHR15032">
    <property type="entry name" value="N-ACYL-PHOSPHATIDYLETHANOLAMINE-HYDROLYZING PHOSPHOLIPASE D"/>
    <property type="match status" value="1"/>
</dbReference>
<dbReference type="AlphaFoldDB" id="A0A1E7F4P0"/>
<dbReference type="SUPFAM" id="SSF56281">
    <property type="entry name" value="Metallo-hydrolase/oxidoreductase"/>
    <property type="match status" value="1"/>
</dbReference>
<feature type="non-terminal residue" evidence="3">
    <location>
        <position position="242"/>
    </location>
</feature>
<dbReference type="InterPro" id="IPR024884">
    <property type="entry name" value="NAPE-PLD"/>
</dbReference>
<dbReference type="PANTHER" id="PTHR15032:SF4">
    <property type="entry name" value="N-ACYL-PHOSPHATIDYLETHANOLAMINE-HYDROLYZING PHOSPHOLIPASE D"/>
    <property type="match status" value="1"/>
</dbReference>
<feature type="non-terminal residue" evidence="3">
    <location>
        <position position="1"/>
    </location>
</feature>
<dbReference type="Proteomes" id="UP000095751">
    <property type="component" value="Unassembled WGS sequence"/>
</dbReference>
<dbReference type="Pfam" id="PF12706">
    <property type="entry name" value="Lactamase_B_2"/>
    <property type="match status" value="1"/>
</dbReference>
<dbReference type="InterPro" id="IPR001279">
    <property type="entry name" value="Metallo-B-lactamas"/>
</dbReference>
<keyword evidence="3" id="KW-0378">Hydrolase</keyword>
<protein>
    <submittedName>
        <fullName evidence="3">Metallo-hydrolase/oxidoreductase</fullName>
    </submittedName>
</protein>
<evidence type="ECO:0000259" key="2">
    <source>
        <dbReference type="Pfam" id="PF12706"/>
    </source>
</evidence>